<comment type="caution">
    <text evidence="1">The sequence shown here is derived from an EMBL/GenBank/DDBJ whole genome shotgun (WGS) entry which is preliminary data.</text>
</comment>
<sequence>MQQPDTPNRIVRTVSAESPALVEKVSNTMTTDTANEPALLHSGPYFNVVRLDDGRYRVQFVRPGVTPRTSYTGLADAVVKQAQRAGNLPIHTSDADVRRICHDKMVELI</sequence>
<accession>A0A0P9DCD2</accession>
<dbReference type="Proteomes" id="UP000050509">
    <property type="component" value="Unassembled WGS sequence"/>
</dbReference>
<organism evidence="1 2">
    <name type="scientific">Kouleothrix aurantiaca</name>
    <dbReference type="NCBI Taxonomy" id="186479"/>
    <lineage>
        <taxon>Bacteria</taxon>
        <taxon>Bacillati</taxon>
        <taxon>Chloroflexota</taxon>
        <taxon>Chloroflexia</taxon>
        <taxon>Chloroflexales</taxon>
        <taxon>Roseiflexineae</taxon>
        <taxon>Roseiflexaceae</taxon>
        <taxon>Kouleothrix</taxon>
    </lineage>
</organism>
<gene>
    <name evidence="1" type="ORF">SE17_28755</name>
</gene>
<evidence type="ECO:0000313" key="1">
    <source>
        <dbReference type="EMBL" id="KPV50127.1"/>
    </source>
</evidence>
<protein>
    <submittedName>
        <fullName evidence="1">Uncharacterized protein</fullName>
    </submittedName>
</protein>
<name>A0A0P9DCD2_9CHLR</name>
<evidence type="ECO:0000313" key="2">
    <source>
        <dbReference type="Proteomes" id="UP000050509"/>
    </source>
</evidence>
<reference evidence="1 2" key="1">
    <citation type="submission" date="2015-09" db="EMBL/GenBank/DDBJ databases">
        <title>Draft genome sequence of Kouleothrix aurantiaca JCM 19913.</title>
        <authorList>
            <person name="Hemp J."/>
        </authorList>
    </citation>
    <scope>NUCLEOTIDE SEQUENCE [LARGE SCALE GENOMIC DNA]</scope>
    <source>
        <strain evidence="1 2">COM-B</strain>
    </source>
</reference>
<proteinExistence type="predicted"/>
<dbReference type="AlphaFoldDB" id="A0A0P9DCD2"/>
<dbReference type="EMBL" id="LJCR01001566">
    <property type="protein sequence ID" value="KPV50127.1"/>
    <property type="molecule type" value="Genomic_DNA"/>
</dbReference>
<keyword evidence="2" id="KW-1185">Reference proteome</keyword>